<dbReference type="Proteomes" id="UP000652477">
    <property type="component" value="Unassembled WGS sequence"/>
</dbReference>
<keyword evidence="4 5" id="KW-0143">Chaperone</keyword>
<keyword evidence="2 5" id="KW-1005">Bacterial flagellum biogenesis</keyword>
<dbReference type="RefSeq" id="WP_186876046.1">
    <property type="nucleotide sequence ID" value="NZ_JACOPF010000002.1"/>
</dbReference>
<name>A0A923LJG7_9FIRM</name>
<evidence type="ECO:0000256" key="1">
    <source>
        <dbReference type="ARBA" id="ARBA00022490"/>
    </source>
</evidence>
<evidence type="ECO:0000313" key="6">
    <source>
        <dbReference type="EMBL" id="MBC5689374.1"/>
    </source>
</evidence>
<dbReference type="Gene3D" id="2.30.290.10">
    <property type="entry name" value="BH3618-like"/>
    <property type="match status" value="1"/>
</dbReference>
<dbReference type="HAMAP" id="MF_01185">
    <property type="entry name" value="FliW"/>
    <property type="match status" value="1"/>
</dbReference>
<accession>A0A923LJG7</accession>
<dbReference type="GO" id="GO:0006417">
    <property type="term" value="P:regulation of translation"/>
    <property type="evidence" value="ECO:0007669"/>
    <property type="project" value="UniProtKB-KW"/>
</dbReference>
<evidence type="ECO:0000256" key="2">
    <source>
        <dbReference type="ARBA" id="ARBA00022795"/>
    </source>
</evidence>
<dbReference type="AlphaFoldDB" id="A0A923LJG7"/>
<sequence length="149" mass="17453">MERKLETEEENRERDNSIYFKEGLFGFETCKRFLPVAVEKDSDAVLILQSMEDDNISFVLMNPFILKEDYAPEIPEDELKELGEAEEKDYSWYVLCVARTPAEKSTVNLKCPIVVNTVTHRAKQVILDKREYGFRHTLGELTRREKKIC</sequence>
<dbReference type="Pfam" id="PF02623">
    <property type="entry name" value="FliW"/>
    <property type="match status" value="1"/>
</dbReference>
<evidence type="ECO:0000256" key="3">
    <source>
        <dbReference type="ARBA" id="ARBA00022845"/>
    </source>
</evidence>
<proteinExistence type="inferred from homology"/>
<keyword evidence="6" id="KW-0966">Cell projection</keyword>
<comment type="caution">
    <text evidence="6">The sequence shown here is derived from an EMBL/GenBank/DDBJ whole genome shotgun (WGS) entry which is preliminary data.</text>
</comment>
<evidence type="ECO:0000256" key="4">
    <source>
        <dbReference type="ARBA" id="ARBA00023186"/>
    </source>
</evidence>
<comment type="function">
    <text evidence="5">Acts as an anti-CsrA protein, binds CsrA and prevents it from repressing translation of its target genes, one of which is flagellin. Binds to flagellin and participates in the assembly of the flagellum.</text>
</comment>
<comment type="subunit">
    <text evidence="5">Interacts with translational regulator CsrA and flagellin(s).</text>
</comment>
<dbReference type="EMBL" id="JACOPF010000002">
    <property type="protein sequence ID" value="MBC5689374.1"/>
    <property type="molecule type" value="Genomic_DNA"/>
</dbReference>
<dbReference type="SUPFAM" id="SSF141457">
    <property type="entry name" value="BH3618-like"/>
    <property type="match status" value="1"/>
</dbReference>
<dbReference type="InterPro" id="IPR024046">
    <property type="entry name" value="Flagellar_assmbl_FliW_dom_sf"/>
</dbReference>
<evidence type="ECO:0000313" key="7">
    <source>
        <dbReference type="Proteomes" id="UP000652477"/>
    </source>
</evidence>
<organism evidence="6 7">
    <name type="scientific">Mediterraneibacter hominis</name>
    <dbReference type="NCBI Taxonomy" id="2763054"/>
    <lineage>
        <taxon>Bacteria</taxon>
        <taxon>Bacillati</taxon>
        <taxon>Bacillota</taxon>
        <taxon>Clostridia</taxon>
        <taxon>Lachnospirales</taxon>
        <taxon>Lachnospiraceae</taxon>
        <taxon>Mediterraneibacter</taxon>
    </lineage>
</organism>
<gene>
    <name evidence="5" type="primary">fliW</name>
    <name evidence="6" type="ORF">H8S37_10640</name>
</gene>
<keyword evidence="1 5" id="KW-0963">Cytoplasm</keyword>
<dbReference type="InterPro" id="IPR003775">
    <property type="entry name" value="Flagellar_assembly_factor_FliW"/>
</dbReference>
<comment type="similarity">
    <text evidence="5">Belongs to the FliW family.</text>
</comment>
<keyword evidence="6" id="KW-0282">Flagellum</keyword>
<keyword evidence="7" id="KW-1185">Reference proteome</keyword>
<dbReference type="GO" id="GO:0005737">
    <property type="term" value="C:cytoplasm"/>
    <property type="evidence" value="ECO:0007669"/>
    <property type="project" value="UniProtKB-SubCell"/>
</dbReference>
<dbReference type="PANTHER" id="PTHR39190">
    <property type="entry name" value="FLAGELLAR ASSEMBLY FACTOR FLIW"/>
    <property type="match status" value="1"/>
</dbReference>
<dbReference type="GO" id="GO:0044780">
    <property type="term" value="P:bacterial-type flagellum assembly"/>
    <property type="evidence" value="ECO:0007669"/>
    <property type="project" value="UniProtKB-UniRule"/>
</dbReference>
<reference evidence="6" key="1">
    <citation type="submission" date="2020-08" db="EMBL/GenBank/DDBJ databases">
        <title>Genome public.</title>
        <authorList>
            <person name="Liu C."/>
            <person name="Sun Q."/>
        </authorList>
    </citation>
    <scope>NUCLEOTIDE SEQUENCE</scope>
    <source>
        <strain evidence="6">NSJ-55</strain>
    </source>
</reference>
<keyword evidence="3 5" id="KW-0810">Translation regulation</keyword>
<protein>
    <recommendedName>
        <fullName evidence="5">Flagellar assembly factor FliW</fullName>
    </recommendedName>
</protein>
<dbReference type="PANTHER" id="PTHR39190:SF1">
    <property type="entry name" value="FLAGELLAR ASSEMBLY FACTOR FLIW"/>
    <property type="match status" value="1"/>
</dbReference>
<keyword evidence="6" id="KW-0969">Cilium</keyword>
<comment type="subcellular location">
    <subcellularLocation>
        <location evidence="5">Cytoplasm</location>
    </subcellularLocation>
</comment>
<evidence type="ECO:0000256" key="5">
    <source>
        <dbReference type="HAMAP-Rule" id="MF_01185"/>
    </source>
</evidence>